<dbReference type="AlphaFoldDB" id="A0A915J8G1"/>
<keyword evidence="1" id="KW-1185">Reference proteome</keyword>
<proteinExistence type="predicted"/>
<dbReference type="Proteomes" id="UP000887565">
    <property type="component" value="Unplaced"/>
</dbReference>
<dbReference type="CDD" id="cd00303">
    <property type="entry name" value="retropepsin_like"/>
    <property type="match status" value="1"/>
</dbReference>
<protein>
    <submittedName>
        <fullName evidence="2">Peptidase A2 domain-containing protein</fullName>
    </submittedName>
</protein>
<dbReference type="SUPFAM" id="SSF50630">
    <property type="entry name" value="Acid proteases"/>
    <property type="match status" value="1"/>
</dbReference>
<sequence>MGTTYPLQRCAGPIPNNAYGFLAGQFTVLRTTTGPTGSAINRYRSRDCSRYTCINQSTSAANMLILSKEIAFAAPIVSPRMVCWNATDHTFRDPCHIHSNIRQIDNLTPSSKTFVRKYASTRAFQIPIKIGAFKVHALIDTSAQCSVLSSGLIKRALDKQLLQLPICGKIKVADSAVVNAHGPVVVTMESAFGEHMIKCVIPDNDGNDQCIMGTDFLAHLDIYAILNFKENYIQIQDVKLLLKVIASIHPQTELFLNTANDNVLEEIPEEE</sequence>
<accession>A0A915J8G1</accession>
<dbReference type="WBParaSite" id="nRc.2.0.1.t22009-RA">
    <property type="protein sequence ID" value="nRc.2.0.1.t22009-RA"/>
    <property type="gene ID" value="nRc.2.0.1.g22009"/>
</dbReference>
<evidence type="ECO:0000313" key="2">
    <source>
        <dbReference type="WBParaSite" id="nRc.2.0.1.t22009-RA"/>
    </source>
</evidence>
<evidence type="ECO:0000313" key="1">
    <source>
        <dbReference type="Proteomes" id="UP000887565"/>
    </source>
</evidence>
<dbReference type="InterPro" id="IPR021109">
    <property type="entry name" value="Peptidase_aspartic_dom_sf"/>
</dbReference>
<dbReference type="Gene3D" id="2.40.70.10">
    <property type="entry name" value="Acid Proteases"/>
    <property type="match status" value="1"/>
</dbReference>
<reference evidence="2" key="1">
    <citation type="submission" date="2022-11" db="UniProtKB">
        <authorList>
            <consortium name="WormBaseParasite"/>
        </authorList>
    </citation>
    <scope>IDENTIFICATION</scope>
</reference>
<organism evidence="1 2">
    <name type="scientific">Romanomermis culicivorax</name>
    <name type="common">Nematode worm</name>
    <dbReference type="NCBI Taxonomy" id="13658"/>
    <lineage>
        <taxon>Eukaryota</taxon>
        <taxon>Metazoa</taxon>
        <taxon>Ecdysozoa</taxon>
        <taxon>Nematoda</taxon>
        <taxon>Enoplea</taxon>
        <taxon>Dorylaimia</taxon>
        <taxon>Mermithida</taxon>
        <taxon>Mermithoidea</taxon>
        <taxon>Mermithidae</taxon>
        <taxon>Romanomermis</taxon>
    </lineage>
</organism>
<name>A0A915J8G1_ROMCU</name>